<dbReference type="Proteomes" id="UP000036403">
    <property type="component" value="Unassembled WGS sequence"/>
</dbReference>
<proteinExistence type="predicted"/>
<protein>
    <submittedName>
        <fullName evidence="2">Axoneme-associated protein</fullName>
    </submittedName>
</protein>
<evidence type="ECO:0000313" key="3">
    <source>
        <dbReference type="Proteomes" id="UP000036403"/>
    </source>
</evidence>
<organism evidence="2 3">
    <name type="scientific">Lasius niger</name>
    <name type="common">Black garden ant</name>
    <dbReference type="NCBI Taxonomy" id="67767"/>
    <lineage>
        <taxon>Eukaryota</taxon>
        <taxon>Metazoa</taxon>
        <taxon>Ecdysozoa</taxon>
        <taxon>Arthropoda</taxon>
        <taxon>Hexapoda</taxon>
        <taxon>Insecta</taxon>
        <taxon>Pterygota</taxon>
        <taxon>Neoptera</taxon>
        <taxon>Endopterygota</taxon>
        <taxon>Hymenoptera</taxon>
        <taxon>Apocrita</taxon>
        <taxon>Aculeata</taxon>
        <taxon>Formicoidea</taxon>
        <taxon>Formicidae</taxon>
        <taxon>Formicinae</taxon>
        <taxon>Lasius</taxon>
        <taxon>Lasius</taxon>
    </lineage>
</organism>
<reference evidence="2 3" key="1">
    <citation type="submission" date="2015-04" db="EMBL/GenBank/DDBJ databases">
        <title>Lasius niger genome sequencing.</title>
        <authorList>
            <person name="Konorov E.A."/>
            <person name="Nikitin M.A."/>
            <person name="Kirill M.V."/>
            <person name="Chang P."/>
        </authorList>
    </citation>
    <scope>NUCLEOTIDE SEQUENCE [LARGE SCALE GENOMIC DNA]</scope>
    <source>
        <tissue evidence="2">Whole</tissue>
    </source>
</reference>
<name>A0A0J7MRX5_LASNI</name>
<dbReference type="EMBL" id="LBMM01020570">
    <property type="protein sequence ID" value="KMQ83255.1"/>
    <property type="molecule type" value="Genomic_DNA"/>
</dbReference>
<comment type="caution">
    <text evidence="2">The sequence shown here is derived from an EMBL/GenBank/DDBJ whole genome shotgun (WGS) entry which is preliminary data.</text>
</comment>
<feature type="region of interest" description="Disordered" evidence="1">
    <location>
        <begin position="48"/>
        <end position="72"/>
    </location>
</feature>
<dbReference type="PaxDb" id="67767-A0A0J7MRX5"/>
<evidence type="ECO:0000313" key="2">
    <source>
        <dbReference type="EMBL" id="KMQ83255.1"/>
    </source>
</evidence>
<feature type="compositionally biased region" description="Basic and acidic residues" evidence="1">
    <location>
        <begin position="58"/>
        <end position="72"/>
    </location>
</feature>
<evidence type="ECO:0000256" key="1">
    <source>
        <dbReference type="SAM" id="MobiDB-lite"/>
    </source>
</evidence>
<keyword evidence="3" id="KW-1185">Reference proteome</keyword>
<sequence>MRGAGEAKNEKEVWRFINREKNSRKEINEKITEVQWNEHFMNLLGGIGERQERVRKKQREERSGSEEQEEIRREEIEKVISEMKSRKAAGADGLPTEEYGFMEVTV</sequence>
<accession>A0A0J7MRX5</accession>
<gene>
    <name evidence="2" type="ORF">RF55_20511</name>
</gene>
<dbReference type="AlphaFoldDB" id="A0A0J7MRX5"/>